<name>A0ACC2NNR4_9HYME</name>
<evidence type="ECO:0000313" key="1">
    <source>
        <dbReference type="EMBL" id="KAJ8672541.1"/>
    </source>
</evidence>
<reference evidence="1" key="1">
    <citation type="submission" date="2023-04" db="EMBL/GenBank/DDBJ databases">
        <title>A chromosome-level genome assembly of the parasitoid wasp Eretmocerus hayati.</title>
        <authorList>
            <person name="Zhong Y."/>
            <person name="Liu S."/>
            <person name="Liu Y."/>
        </authorList>
    </citation>
    <scope>NUCLEOTIDE SEQUENCE</scope>
    <source>
        <strain evidence="1">ZJU_SS_LIU_2023</strain>
    </source>
</reference>
<gene>
    <name evidence="1" type="ORF">QAD02_003800</name>
</gene>
<keyword evidence="2" id="KW-1185">Reference proteome</keyword>
<protein>
    <submittedName>
        <fullName evidence="1">Uncharacterized protein</fullName>
    </submittedName>
</protein>
<proteinExistence type="predicted"/>
<dbReference type="EMBL" id="CM056743">
    <property type="protein sequence ID" value="KAJ8672541.1"/>
    <property type="molecule type" value="Genomic_DNA"/>
</dbReference>
<sequence>MISRNNCMWGRNNDDEEQNNELLCANETHEELSVMITEGNGNEFANFLERELESSLEVPDIVDLDDVETWVIGIQHEFEENPEEACAHIQPNLVHEGMQEPGNSDAPSTCAQSPPLVRLNDS</sequence>
<accession>A0ACC2NNR4</accession>
<dbReference type="Proteomes" id="UP001239111">
    <property type="component" value="Chromosome 3"/>
</dbReference>
<organism evidence="1 2">
    <name type="scientific">Eretmocerus hayati</name>
    <dbReference type="NCBI Taxonomy" id="131215"/>
    <lineage>
        <taxon>Eukaryota</taxon>
        <taxon>Metazoa</taxon>
        <taxon>Ecdysozoa</taxon>
        <taxon>Arthropoda</taxon>
        <taxon>Hexapoda</taxon>
        <taxon>Insecta</taxon>
        <taxon>Pterygota</taxon>
        <taxon>Neoptera</taxon>
        <taxon>Endopterygota</taxon>
        <taxon>Hymenoptera</taxon>
        <taxon>Apocrita</taxon>
        <taxon>Proctotrupomorpha</taxon>
        <taxon>Chalcidoidea</taxon>
        <taxon>Aphelinidae</taxon>
        <taxon>Aphelininae</taxon>
        <taxon>Eretmocerus</taxon>
    </lineage>
</organism>
<comment type="caution">
    <text evidence="1">The sequence shown here is derived from an EMBL/GenBank/DDBJ whole genome shotgun (WGS) entry which is preliminary data.</text>
</comment>
<evidence type="ECO:0000313" key="2">
    <source>
        <dbReference type="Proteomes" id="UP001239111"/>
    </source>
</evidence>